<proteinExistence type="predicted"/>
<dbReference type="HOGENOM" id="CLU_1347641_0_0_11"/>
<evidence type="ECO:0000313" key="1">
    <source>
        <dbReference type="EMBL" id="CCH85803.1"/>
    </source>
</evidence>
<dbReference type="KEGG" id="mmar:MODMU_0343"/>
<reference evidence="1 2" key="1">
    <citation type="journal article" date="2012" name="J. Bacteriol.">
        <title>Genome Sequence of Radiation-Resistant Modestobacter marinus Strain BC501, a Representative Actinobacterium That Thrives on Calcareous Stone Surfaces.</title>
        <authorList>
            <person name="Normand P."/>
            <person name="Gury J."/>
            <person name="Pujic P."/>
            <person name="Chouaia B."/>
            <person name="Crotti E."/>
            <person name="Brusetti L."/>
            <person name="Daffonchio D."/>
            <person name="Vacherie B."/>
            <person name="Barbe V."/>
            <person name="Medigue C."/>
            <person name="Calteau A."/>
            <person name="Ghodhbane-Gtari F."/>
            <person name="Essoussi I."/>
            <person name="Nouioui I."/>
            <person name="Abbassi-Ghozzi I."/>
            <person name="Gtari M."/>
        </authorList>
    </citation>
    <scope>NUCLEOTIDE SEQUENCE [LARGE SCALE GENOMIC DNA]</scope>
    <source>
        <strain evidence="2">BC 501</strain>
    </source>
</reference>
<accession>I4EQZ0</accession>
<sequence length="203" mass="23205">MSAAEATAQSLIDVWAGEVRRLVPEVRALHQQYDLDLQRVKDDVRRLNEGQGGDWSLGEHYTYATWRRFWAAQHHLVWAAHQLERWVRRLARERGTLEPEPDPLLAALRNALEHLDEAELDGYLLASAGNDPRRNRSLRSLPDARLPIGMTTDPRQLFDLLDTDEVERRALGVVTTADRLAAEVQAWAQERRSRGEMSPVADD</sequence>
<dbReference type="OrthoDB" id="4245369at2"/>
<name>I4EQZ0_MODI5</name>
<gene>
    <name evidence="1" type="ordered locus">MODMU_0343</name>
</gene>
<organism evidence="1 2">
    <name type="scientific">Modestobacter italicus (strain DSM 44449 / CECT 9708 / BC 501)</name>
    <dbReference type="NCBI Taxonomy" id="2732864"/>
    <lineage>
        <taxon>Bacteria</taxon>
        <taxon>Bacillati</taxon>
        <taxon>Actinomycetota</taxon>
        <taxon>Actinomycetes</taxon>
        <taxon>Geodermatophilales</taxon>
        <taxon>Geodermatophilaceae</taxon>
        <taxon>Modestobacter</taxon>
    </lineage>
</organism>
<evidence type="ECO:0000313" key="2">
    <source>
        <dbReference type="Proteomes" id="UP000006461"/>
    </source>
</evidence>
<protein>
    <submittedName>
        <fullName evidence="1">Uncharacterized protein</fullName>
    </submittedName>
</protein>
<dbReference type="eggNOG" id="ENOG502ZUX9">
    <property type="taxonomic scope" value="Bacteria"/>
</dbReference>
<dbReference type="AlphaFoldDB" id="I4EQZ0"/>
<dbReference type="EMBL" id="FO203431">
    <property type="protein sequence ID" value="CCH85803.1"/>
    <property type="molecule type" value="Genomic_DNA"/>
</dbReference>
<dbReference type="Proteomes" id="UP000006461">
    <property type="component" value="Chromosome"/>
</dbReference>
<keyword evidence="2" id="KW-1185">Reference proteome</keyword>